<gene>
    <name evidence="2" type="ORF">TIFTF001_004047</name>
</gene>
<dbReference type="AlphaFoldDB" id="A0AA87ZEF9"/>
<name>A0AA87ZEF9_FICCA</name>
<evidence type="ECO:0000313" key="3">
    <source>
        <dbReference type="Proteomes" id="UP001187192"/>
    </source>
</evidence>
<keyword evidence="3" id="KW-1185">Reference proteome</keyword>
<dbReference type="EMBL" id="BTGU01000004">
    <property type="protein sequence ID" value="GMN33232.1"/>
    <property type="molecule type" value="Genomic_DNA"/>
</dbReference>
<accession>A0AA87ZEF9</accession>
<feature type="compositionally biased region" description="Pro residues" evidence="1">
    <location>
        <begin position="25"/>
        <end position="43"/>
    </location>
</feature>
<feature type="region of interest" description="Disordered" evidence="1">
    <location>
        <begin position="10"/>
        <end position="43"/>
    </location>
</feature>
<protein>
    <submittedName>
        <fullName evidence="2">Uncharacterized protein</fullName>
    </submittedName>
</protein>
<evidence type="ECO:0000313" key="2">
    <source>
        <dbReference type="EMBL" id="GMN33232.1"/>
    </source>
</evidence>
<sequence>MFKAMKRLKFWSKKKRKRKAFHPLPYYPPPPPPPSRPAPAPPPPLLPPIINHWCSSCSLAEPSAPPLPPSWYAPDEGGDTLLAAEPAEPAAPEFDASYQQYLVENPVYGIPVSTQIAEPKTERSGGLFGCVLNFGMHFIRCFFPCHSIQEVQ</sequence>
<dbReference type="Proteomes" id="UP001187192">
    <property type="component" value="Unassembled WGS sequence"/>
</dbReference>
<evidence type="ECO:0000256" key="1">
    <source>
        <dbReference type="SAM" id="MobiDB-lite"/>
    </source>
</evidence>
<organism evidence="2 3">
    <name type="scientific">Ficus carica</name>
    <name type="common">Common fig</name>
    <dbReference type="NCBI Taxonomy" id="3494"/>
    <lineage>
        <taxon>Eukaryota</taxon>
        <taxon>Viridiplantae</taxon>
        <taxon>Streptophyta</taxon>
        <taxon>Embryophyta</taxon>
        <taxon>Tracheophyta</taxon>
        <taxon>Spermatophyta</taxon>
        <taxon>Magnoliopsida</taxon>
        <taxon>eudicotyledons</taxon>
        <taxon>Gunneridae</taxon>
        <taxon>Pentapetalae</taxon>
        <taxon>rosids</taxon>
        <taxon>fabids</taxon>
        <taxon>Rosales</taxon>
        <taxon>Moraceae</taxon>
        <taxon>Ficeae</taxon>
        <taxon>Ficus</taxon>
    </lineage>
</organism>
<comment type="caution">
    <text evidence="2">The sequence shown here is derived from an EMBL/GenBank/DDBJ whole genome shotgun (WGS) entry which is preliminary data.</text>
</comment>
<feature type="compositionally biased region" description="Basic residues" evidence="1">
    <location>
        <begin position="10"/>
        <end position="21"/>
    </location>
</feature>
<reference evidence="2" key="1">
    <citation type="submission" date="2023-07" db="EMBL/GenBank/DDBJ databases">
        <title>draft genome sequence of fig (Ficus carica).</title>
        <authorList>
            <person name="Takahashi T."/>
            <person name="Nishimura K."/>
        </authorList>
    </citation>
    <scope>NUCLEOTIDE SEQUENCE</scope>
</reference>
<proteinExistence type="predicted"/>